<dbReference type="Gene3D" id="2.30.29.30">
    <property type="entry name" value="Pleckstrin-homology domain (PH domain)/Phosphotyrosine-binding domain (PTB)"/>
    <property type="match status" value="1"/>
</dbReference>
<evidence type="ECO:0000313" key="3">
    <source>
        <dbReference type="EMBL" id="CAL5129187.1"/>
    </source>
</evidence>
<organism evidence="3 4">
    <name type="scientific">Calicophoron daubneyi</name>
    <name type="common">Rumen fluke</name>
    <name type="synonym">Paramphistomum daubneyi</name>
    <dbReference type="NCBI Taxonomy" id="300641"/>
    <lineage>
        <taxon>Eukaryota</taxon>
        <taxon>Metazoa</taxon>
        <taxon>Spiralia</taxon>
        <taxon>Lophotrochozoa</taxon>
        <taxon>Platyhelminthes</taxon>
        <taxon>Trematoda</taxon>
        <taxon>Digenea</taxon>
        <taxon>Plagiorchiida</taxon>
        <taxon>Pronocephalata</taxon>
        <taxon>Paramphistomoidea</taxon>
        <taxon>Paramphistomidae</taxon>
        <taxon>Calicophoron</taxon>
    </lineage>
</organism>
<reference evidence="3" key="1">
    <citation type="submission" date="2024-06" db="EMBL/GenBank/DDBJ databases">
        <authorList>
            <person name="Liu X."/>
            <person name="Lenzi L."/>
            <person name="Haldenby T S."/>
            <person name="Uol C."/>
        </authorList>
    </citation>
    <scope>NUCLEOTIDE SEQUENCE</scope>
</reference>
<feature type="region of interest" description="Disordered" evidence="1">
    <location>
        <begin position="818"/>
        <end position="842"/>
    </location>
</feature>
<dbReference type="EMBL" id="CAXLJL010000001">
    <property type="protein sequence ID" value="CAL5129187.1"/>
    <property type="molecule type" value="Genomic_DNA"/>
</dbReference>
<feature type="compositionally biased region" description="Polar residues" evidence="1">
    <location>
        <begin position="832"/>
        <end position="841"/>
    </location>
</feature>
<sequence length="1007" mass="114525">MDKESETTFSVETAPGGPTEKLFRDKRLLRQPSLNGSHGSKPPVGNPERNGSFRSNSGVSSAHFMGGGAFTSSSGRRMKSNEGKLKLFRSNEFADGKNEDSTQQFNEYIDTDKQKVMEHFTKSMEELSRRQRKLDHLQRCLKRYEIERAEAGQAVCRIEQRLKELQERTSDLLCPRNYAQKCGEFGLDLPTQNRFATGLLGFHSSGKNRLKVDVRTNQLYIDSQVMLDSDQANLSPINESDSTETSRRRGDKTARYFHRSVSGDLSEGDPEFTEVRELEARYKMLTEHLNAQRSRLAVADATVAKLARTLMKFSIMTPDQRSPGHGRNARNGRTPVDTSAIFHKRLSYTEFTSPKMLPPYCSVPNSTHDPHFYSLPNSSTLSPKNRQIRTTQQLQELAWVDQLTSAFQPSSATLGTPSCWNRDPLEPISAAMIAPVVNTTLSYSDSSQLSRKSPFRSIAMQIEKDQKLYEVQKPPRRQTDGEYIFLTNTDSAFVPWNNTPILERPVGHRPYQPFLSVPPIHYRRSFHLPEHSDCQLPVYGYSDAPVQPPPLPPKPSRHNFLSEGDNDAEPASMEDEEVSKFMTLSKDSWEQTSVKEQDMLALSSLPISARPPPPPYYVNIFHESANPSTKVALSAAQSQEFVQTRMISDSALCNSGTHGDRKLSNGVAIKSTHEEIRPQENCATECLKHPVQRKYIRPNMVSSVNLRAQLKKMGYPLDELTMREESSESLLRAQISSSRCLPFMLALWLRPGMRRSYRDKIRSQSAGVSRDHMSPFSMTLKSEFRVIVTETSCEGRLWIQQRASPNSRHRFWGTFRSSQRRTTQTGIPPTVTPTTAPSKAYTSRREMPDIWIQRWFVCDLRHQTFTSYERQRDEKPKDFIYISDVRAVKSSLDNDQNSKAPEGTANSPRKLSLESDNGLVLEDAITRDLDEQSEKSKSNEMRRKRLSIFHRVNRPDGDNSNSFMEATFQVETDSRVYTLKAASKQLVKLWTGVLRIAIDQQRKQSNV</sequence>
<dbReference type="InterPro" id="IPR001849">
    <property type="entry name" value="PH_domain"/>
</dbReference>
<feature type="domain" description="PH" evidence="2">
    <location>
        <begin position="791"/>
        <end position="1001"/>
    </location>
</feature>
<evidence type="ECO:0000313" key="4">
    <source>
        <dbReference type="Proteomes" id="UP001497525"/>
    </source>
</evidence>
<dbReference type="InterPro" id="IPR011993">
    <property type="entry name" value="PH-like_dom_sf"/>
</dbReference>
<dbReference type="SMART" id="SM00233">
    <property type="entry name" value="PH"/>
    <property type="match status" value="1"/>
</dbReference>
<feature type="compositionally biased region" description="Polar residues" evidence="1">
    <location>
        <begin position="891"/>
        <end position="909"/>
    </location>
</feature>
<dbReference type="Proteomes" id="UP001497525">
    <property type="component" value="Unassembled WGS sequence"/>
</dbReference>
<protein>
    <recommendedName>
        <fullName evidence="2">PH domain-containing protein</fullName>
    </recommendedName>
</protein>
<dbReference type="SUPFAM" id="SSF50729">
    <property type="entry name" value="PH domain-like"/>
    <property type="match status" value="1"/>
</dbReference>
<feature type="region of interest" description="Disordered" evidence="1">
    <location>
        <begin position="891"/>
        <end position="913"/>
    </location>
</feature>
<proteinExistence type="predicted"/>
<gene>
    <name evidence="3" type="ORF">CDAUBV1_LOCUS56</name>
</gene>
<comment type="caution">
    <text evidence="3">The sequence shown here is derived from an EMBL/GenBank/DDBJ whole genome shotgun (WGS) entry which is preliminary data.</text>
</comment>
<accession>A0AAV2T0U1</accession>
<feature type="compositionally biased region" description="Basic and acidic residues" evidence="1">
    <location>
        <begin position="244"/>
        <end position="253"/>
    </location>
</feature>
<dbReference type="AlphaFoldDB" id="A0AAV2T0U1"/>
<feature type="region of interest" description="Disordered" evidence="1">
    <location>
        <begin position="1"/>
        <end position="82"/>
    </location>
</feature>
<feature type="region of interest" description="Disordered" evidence="1">
    <location>
        <begin position="543"/>
        <end position="575"/>
    </location>
</feature>
<feature type="compositionally biased region" description="Acidic residues" evidence="1">
    <location>
        <begin position="564"/>
        <end position="575"/>
    </location>
</feature>
<name>A0AAV2T0U1_CALDB</name>
<feature type="region of interest" description="Disordered" evidence="1">
    <location>
        <begin position="232"/>
        <end position="253"/>
    </location>
</feature>
<evidence type="ECO:0000259" key="2">
    <source>
        <dbReference type="SMART" id="SM00233"/>
    </source>
</evidence>
<evidence type="ECO:0000256" key="1">
    <source>
        <dbReference type="SAM" id="MobiDB-lite"/>
    </source>
</evidence>